<dbReference type="SUPFAM" id="SSF81606">
    <property type="entry name" value="PP2C-like"/>
    <property type="match status" value="1"/>
</dbReference>
<keyword evidence="1 3" id="KW-0378">Hydrolase</keyword>
<organism evidence="3 4">
    <name type="scientific">Acinetobacter venetianus</name>
    <dbReference type="NCBI Taxonomy" id="52133"/>
    <lineage>
        <taxon>Bacteria</taxon>
        <taxon>Pseudomonadati</taxon>
        <taxon>Pseudomonadota</taxon>
        <taxon>Gammaproteobacteria</taxon>
        <taxon>Moraxellales</taxon>
        <taxon>Moraxellaceae</taxon>
        <taxon>Acinetobacter</taxon>
    </lineage>
</organism>
<feature type="domain" description="PPM-type phosphatase" evidence="2">
    <location>
        <begin position="126"/>
        <end position="320"/>
    </location>
</feature>
<dbReference type="InterPro" id="IPR036457">
    <property type="entry name" value="PPM-type-like_dom_sf"/>
</dbReference>
<dbReference type="EMBL" id="JRUE01000196">
    <property type="protein sequence ID" value="KXZ67137.1"/>
    <property type="molecule type" value="Genomic_DNA"/>
</dbReference>
<dbReference type="Gene3D" id="3.60.40.10">
    <property type="entry name" value="PPM-type phosphatase domain"/>
    <property type="match status" value="1"/>
</dbReference>
<dbReference type="PANTHER" id="PTHR43156">
    <property type="entry name" value="STAGE II SPORULATION PROTEIN E-RELATED"/>
    <property type="match status" value="1"/>
</dbReference>
<dbReference type="AlphaFoldDB" id="A0A150HMF6"/>
<dbReference type="Proteomes" id="UP000075680">
    <property type="component" value="Unassembled WGS sequence"/>
</dbReference>
<dbReference type="InterPro" id="IPR001932">
    <property type="entry name" value="PPM-type_phosphatase-like_dom"/>
</dbReference>
<name>A0A150HMF6_9GAMM</name>
<accession>A0A150HMF6</accession>
<dbReference type="EC" id="3.1.3.3" evidence="3"/>
<reference evidence="3 4" key="1">
    <citation type="journal article" date="2016" name="Sci. Rep.">
        <title>Genomic and phenotypic characterization of the species Acinetobacter venetianus.</title>
        <authorList>
            <person name="Fondi M."/>
            <person name="Maida I."/>
            <person name="Perrin E."/>
            <person name="Orlandini V."/>
            <person name="La Torre L."/>
            <person name="Bosi E."/>
            <person name="Negroni A."/>
            <person name="Zanaroli G."/>
            <person name="Fava F."/>
            <person name="Decorosi F."/>
            <person name="Giovannetti L."/>
            <person name="Viti C."/>
            <person name="Vaneechoutte M."/>
            <person name="Dijkshoorn L."/>
            <person name="Fani R."/>
        </authorList>
    </citation>
    <scope>NUCLEOTIDE SEQUENCE [LARGE SCALE GENOMIC DNA]</scope>
    <source>
        <strain evidence="3 4">LUH5627</strain>
    </source>
</reference>
<evidence type="ECO:0000256" key="1">
    <source>
        <dbReference type="ARBA" id="ARBA00022801"/>
    </source>
</evidence>
<proteinExistence type="predicted"/>
<dbReference type="SMART" id="SM00331">
    <property type="entry name" value="PP2C_SIG"/>
    <property type="match status" value="1"/>
</dbReference>
<dbReference type="PANTHER" id="PTHR43156:SF2">
    <property type="entry name" value="STAGE II SPORULATION PROTEIN E"/>
    <property type="match status" value="1"/>
</dbReference>
<evidence type="ECO:0000259" key="2">
    <source>
        <dbReference type="SMART" id="SM00331"/>
    </source>
</evidence>
<dbReference type="PATRIC" id="fig|52133.18.peg.2348"/>
<gene>
    <name evidence="3" type="primary">rsbP</name>
    <name evidence="3" type="ORF">AVENLUH5627_02277</name>
</gene>
<dbReference type="RefSeq" id="WP_061519107.1">
    <property type="nucleotide sequence ID" value="NZ_JRUE01000196.1"/>
</dbReference>
<sequence>MYFIQPTRSIPCLDQALTELPSLQIIQIDDLDLYDQTIIAIADVQDFLKYQWKLPTIVLAFGHEGAALAQAWEQGALAGWVWDNLPKNPVHSLFKIDAQYKRNQDSRDLPSAAELQKRLLPNPIELPNYQFESFFQPSAYLSGDWYDYWKLNDHEVLFYLADVSGHGVTSSLLTSWMAAFHGRSKTPRQLIQKLNAMLVQENIEKHITMVAGTLNLKTNTVCWSSAGHYPPPIILEQNQPPKILTTSSFPLGLTEDLEVEEHHCVLSHHSRFILCSDGALEPFGGGLNDQFNQLVEHLQNDSFQAPDHVADDIAILSICRMN</sequence>
<protein>
    <submittedName>
        <fullName evidence="3">Phosphoserine phosphatase RsbP</fullName>
        <ecNumber evidence="3">3.1.3.3</ecNumber>
    </submittedName>
</protein>
<evidence type="ECO:0000313" key="4">
    <source>
        <dbReference type="Proteomes" id="UP000075680"/>
    </source>
</evidence>
<evidence type="ECO:0000313" key="3">
    <source>
        <dbReference type="EMBL" id="KXZ67137.1"/>
    </source>
</evidence>
<dbReference type="GO" id="GO:0016791">
    <property type="term" value="F:phosphatase activity"/>
    <property type="evidence" value="ECO:0007669"/>
    <property type="project" value="TreeGrafter"/>
</dbReference>
<dbReference type="InterPro" id="IPR052016">
    <property type="entry name" value="Bact_Sigma-Reg"/>
</dbReference>
<dbReference type="Pfam" id="PF07228">
    <property type="entry name" value="SpoIIE"/>
    <property type="match status" value="1"/>
</dbReference>
<comment type="caution">
    <text evidence="3">The sequence shown here is derived from an EMBL/GenBank/DDBJ whole genome shotgun (WGS) entry which is preliminary data.</text>
</comment>